<dbReference type="InterPro" id="IPR023577">
    <property type="entry name" value="CYTH_domain"/>
</dbReference>
<dbReference type="Gene3D" id="2.40.320.10">
    <property type="entry name" value="Hypothetical Protein Pfu-838710-001"/>
    <property type="match status" value="1"/>
</dbReference>
<gene>
    <name evidence="2" type="ORF">D8M05_14000</name>
</gene>
<name>A0A494YVC5_9BACI</name>
<dbReference type="Proteomes" id="UP000281813">
    <property type="component" value="Unassembled WGS sequence"/>
</dbReference>
<accession>A0A494YVC5</accession>
<dbReference type="InterPro" id="IPR009195">
    <property type="entry name" value="Uncharacterised_YjbK"/>
</dbReference>
<dbReference type="SMART" id="SM01118">
    <property type="entry name" value="CYTH"/>
    <property type="match status" value="1"/>
</dbReference>
<dbReference type="EMBL" id="RBZO01000023">
    <property type="protein sequence ID" value="RKQ14140.1"/>
    <property type="molecule type" value="Genomic_DNA"/>
</dbReference>
<feature type="domain" description="CYTH" evidence="1">
    <location>
        <begin position="4"/>
        <end position="190"/>
    </location>
</feature>
<dbReference type="PIRSF" id="PIRSF012526">
    <property type="entry name" value="CYTH_UCP012526"/>
    <property type="match status" value="1"/>
</dbReference>
<dbReference type="Pfam" id="PF01928">
    <property type="entry name" value="CYTH"/>
    <property type="match status" value="1"/>
</dbReference>
<sequence>MTQEIEIEFKNLLTKNEFDHLLDKLPFPEYSVKQTNYYFETTDFQLKDQGCALRIREKNGKYRLTLKEPQGDGLLETHDFLTEAEARAWIAGHIAPKEHTTKQLEARNISVVNLYYYGSLITERREVEYKDVLLVLDHSTYNGKNDYEFELEAKTKADGLKTFQSLMNEHNITIKKTPNKIERFFLSLSK</sequence>
<dbReference type="OrthoDB" id="384378at2"/>
<dbReference type="SUPFAM" id="SSF55154">
    <property type="entry name" value="CYTH-like phosphatases"/>
    <property type="match status" value="1"/>
</dbReference>
<evidence type="ECO:0000313" key="2">
    <source>
        <dbReference type="EMBL" id="RKQ14140.1"/>
    </source>
</evidence>
<organism evidence="2 3">
    <name type="scientific">Oceanobacillus bengalensis</name>
    <dbReference type="NCBI Taxonomy" id="1435466"/>
    <lineage>
        <taxon>Bacteria</taxon>
        <taxon>Bacillati</taxon>
        <taxon>Bacillota</taxon>
        <taxon>Bacilli</taxon>
        <taxon>Bacillales</taxon>
        <taxon>Bacillaceae</taxon>
        <taxon>Oceanobacillus</taxon>
    </lineage>
</organism>
<evidence type="ECO:0000259" key="1">
    <source>
        <dbReference type="PROSITE" id="PS51707"/>
    </source>
</evidence>
<dbReference type="CDD" id="cd07762">
    <property type="entry name" value="CYTH-like_Pase_1"/>
    <property type="match status" value="1"/>
</dbReference>
<reference evidence="2 3" key="1">
    <citation type="journal article" date="2015" name="Antonie Van Leeuwenhoek">
        <title>Oceanobacillus bengalensis sp. nov., a bacterium isolated from seawater of the Bay of Bengal.</title>
        <authorList>
            <person name="Yongchang O."/>
            <person name="Xiang W."/>
            <person name="Wang G."/>
        </authorList>
    </citation>
    <scope>NUCLEOTIDE SEQUENCE [LARGE SCALE GENOMIC DNA]</scope>
    <source>
        <strain evidence="2 3">MCCC 1K00260</strain>
    </source>
</reference>
<proteinExistence type="predicted"/>
<dbReference type="PROSITE" id="PS51707">
    <property type="entry name" value="CYTH"/>
    <property type="match status" value="1"/>
</dbReference>
<dbReference type="AlphaFoldDB" id="A0A494YVC5"/>
<dbReference type="RefSeq" id="WP_121132849.1">
    <property type="nucleotide sequence ID" value="NZ_JBHUFK010000064.1"/>
</dbReference>
<dbReference type="InterPro" id="IPR033469">
    <property type="entry name" value="CYTH-like_dom_sf"/>
</dbReference>
<protein>
    <submittedName>
        <fullName evidence="2">CYTH domain-containing protein</fullName>
    </submittedName>
</protein>
<comment type="caution">
    <text evidence="2">The sequence shown here is derived from an EMBL/GenBank/DDBJ whole genome shotgun (WGS) entry which is preliminary data.</text>
</comment>
<evidence type="ECO:0000313" key="3">
    <source>
        <dbReference type="Proteomes" id="UP000281813"/>
    </source>
</evidence>
<keyword evidence="3" id="KW-1185">Reference proteome</keyword>